<organism evidence="1 2">
    <name type="scientific">Tagetes erecta</name>
    <name type="common">African marigold</name>
    <dbReference type="NCBI Taxonomy" id="13708"/>
    <lineage>
        <taxon>Eukaryota</taxon>
        <taxon>Viridiplantae</taxon>
        <taxon>Streptophyta</taxon>
        <taxon>Embryophyta</taxon>
        <taxon>Tracheophyta</taxon>
        <taxon>Spermatophyta</taxon>
        <taxon>Magnoliopsida</taxon>
        <taxon>eudicotyledons</taxon>
        <taxon>Gunneridae</taxon>
        <taxon>Pentapetalae</taxon>
        <taxon>asterids</taxon>
        <taxon>campanulids</taxon>
        <taxon>Asterales</taxon>
        <taxon>Asteraceae</taxon>
        <taxon>Asteroideae</taxon>
        <taxon>Heliantheae alliance</taxon>
        <taxon>Tageteae</taxon>
        <taxon>Tagetes</taxon>
    </lineage>
</organism>
<accession>A0AAD8KB42</accession>
<reference evidence="1" key="1">
    <citation type="journal article" date="2023" name="bioRxiv">
        <title>Improved chromosome-level genome assembly for marigold (Tagetes erecta).</title>
        <authorList>
            <person name="Jiang F."/>
            <person name="Yuan L."/>
            <person name="Wang S."/>
            <person name="Wang H."/>
            <person name="Xu D."/>
            <person name="Wang A."/>
            <person name="Fan W."/>
        </authorList>
    </citation>
    <scope>NUCLEOTIDE SEQUENCE</scope>
    <source>
        <strain evidence="1">WSJ</strain>
        <tissue evidence="1">Leaf</tissue>
    </source>
</reference>
<protein>
    <submittedName>
        <fullName evidence="1">Uncharacterized protein</fullName>
    </submittedName>
</protein>
<keyword evidence="2" id="KW-1185">Reference proteome</keyword>
<dbReference type="AlphaFoldDB" id="A0AAD8KB42"/>
<comment type="caution">
    <text evidence="1">The sequence shown here is derived from an EMBL/GenBank/DDBJ whole genome shotgun (WGS) entry which is preliminary data.</text>
</comment>
<dbReference type="EMBL" id="JAUHHV010000007">
    <property type="protein sequence ID" value="KAK1418236.1"/>
    <property type="molecule type" value="Genomic_DNA"/>
</dbReference>
<gene>
    <name evidence="1" type="ORF">QVD17_27379</name>
</gene>
<proteinExistence type="predicted"/>
<dbReference type="InterPro" id="IPR025322">
    <property type="entry name" value="PADRE_dom"/>
</dbReference>
<dbReference type="Proteomes" id="UP001229421">
    <property type="component" value="Unassembled WGS sequence"/>
</dbReference>
<evidence type="ECO:0000313" key="2">
    <source>
        <dbReference type="Proteomes" id="UP001229421"/>
    </source>
</evidence>
<name>A0AAD8KB42_TARER</name>
<dbReference type="PANTHER" id="PTHR33052">
    <property type="entry name" value="DUF4228 DOMAIN PROTEIN-RELATED"/>
    <property type="match status" value="1"/>
</dbReference>
<evidence type="ECO:0000313" key="1">
    <source>
        <dbReference type="EMBL" id="KAK1418236.1"/>
    </source>
</evidence>
<dbReference type="Pfam" id="PF14009">
    <property type="entry name" value="PADRE"/>
    <property type="match status" value="1"/>
</dbReference>
<sequence length="221" mass="24814">MGNAMTSCCLTSQEILFVKLIYWEGNIRTLTGKTWIAGEIMMESPDRMVCNADCFFIGHTIPALAIDDPLKPGETYFVLPLDIFSSKTLSASSISALVSYDKTSKHAPVNFKGCPFEYLKGSNGHVLIKVSPEFMGGIITRRGRGAAGVYNDNDDDDNVTINGFLCSTPELKKVYQELVGSKDQTWSPKLETISEHNKIIRFSPYRFIGKEYYWKDHEDRS</sequence>